<name>A0AAD9P052_RIDPI</name>
<protein>
    <submittedName>
        <fullName evidence="1">Uncharacterized protein</fullName>
    </submittedName>
</protein>
<proteinExistence type="predicted"/>
<dbReference type="EMBL" id="JAODUO010000229">
    <property type="protein sequence ID" value="KAK2185604.1"/>
    <property type="molecule type" value="Genomic_DNA"/>
</dbReference>
<dbReference type="AlphaFoldDB" id="A0AAD9P052"/>
<evidence type="ECO:0000313" key="2">
    <source>
        <dbReference type="Proteomes" id="UP001209878"/>
    </source>
</evidence>
<organism evidence="1 2">
    <name type="scientific">Ridgeia piscesae</name>
    <name type="common">Tubeworm</name>
    <dbReference type="NCBI Taxonomy" id="27915"/>
    <lineage>
        <taxon>Eukaryota</taxon>
        <taxon>Metazoa</taxon>
        <taxon>Spiralia</taxon>
        <taxon>Lophotrochozoa</taxon>
        <taxon>Annelida</taxon>
        <taxon>Polychaeta</taxon>
        <taxon>Sedentaria</taxon>
        <taxon>Canalipalpata</taxon>
        <taxon>Sabellida</taxon>
        <taxon>Siboglinidae</taxon>
        <taxon>Ridgeia</taxon>
    </lineage>
</organism>
<dbReference type="Proteomes" id="UP001209878">
    <property type="component" value="Unassembled WGS sequence"/>
</dbReference>
<accession>A0AAD9P052</accession>
<sequence>MMKKLTIGLQVAIASMRRYGCLTGRSGISDCKGLSNGDYQDCFSCEKYVICINERYYQEHLPPPLVWDDTEKQGVTVSTTCETVE</sequence>
<reference evidence="1" key="1">
    <citation type="journal article" date="2023" name="Mol. Biol. Evol.">
        <title>Third-Generation Sequencing Reveals the Adaptive Role of the Epigenome in Three Deep-Sea Polychaetes.</title>
        <authorList>
            <person name="Perez M."/>
            <person name="Aroh O."/>
            <person name="Sun Y."/>
            <person name="Lan Y."/>
            <person name="Juniper S.K."/>
            <person name="Young C.R."/>
            <person name="Angers B."/>
            <person name="Qian P.Y."/>
        </authorList>
    </citation>
    <scope>NUCLEOTIDE SEQUENCE</scope>
    <source>
        <strain evidence="1">R07B-5</strain>
    </source>
</reference>
<keyword evidence="2" id="KW-1185">Reference proteome</keyword>
<evidence type="ECO:0000313" key="1">
    <source>
        <dbReference type="EMBL" id="KAK2185604.1"/>
    </source>
</evidence>
<dbReference type="Gene3D" id="2.170.140.10">
    <property type="entry name" value="Chitin binding domain"/>
    <property type="match status" value="1"/>
</dbReference>
<gene>
    <name evidence="1" type="ORF">NP493_230g03006</name>
</gene>
<comment type="caution">
    <text evidence="1">The sequence shown here is derived from an EMBL/GenBank/DDBJ whole genome shotgun (WGS) entry which is preliminary data.</text>
</comment>